<sequence>MKKFIKINLLLVLVLFALSCTSERDNSKIVDFEDIISKYFKSYGPVFESSIRHSGNHAGTILIDKKKLSKIEMNDIKNKIKSDGWGEIENSENYSLYCLSHYQLIGILYPNDLIERNKKGEEITYEDINSWNIGLYYNKNGVNSCER</sequence>
<reference evidence="2 3" key="1">
    <citation type="submission" date="2013-06" db="EMBL/GenBank/DDBJ databases">
        <title>The Genome Sequence of Acinetobacter gyllenbergii CIP 110306.</title>
        <authorList>
            <consortium name="The Broad Institute Genome Sequencing Platform"/>
            <consortium name="The Broad Institute Genome Sequencing Center for Infectious Disease"/>
            <person name="Cerqueira G."/>
            <person name="Feldgarden M."/>
            <person name="Courvalin P."/>
            <person name="Perichon B."/>
            <person name="Grillot-Courvalin C."/>
            <person name="Clermont D."/>
            <person name="Rocha E."/>
            <person name="Yoon E.-J."/>
            <person name="Nemec A."/>
            <person name="Young S.K."/>
            <person name="Zeng Q."/>
            <person name="Gargeya S."/>
            <person name="Fitzgerald M."/>
            <person name="Abouelleil A."/>
            <person name="Alvarado L."/>
            <person name="Berlin A.M."/>
            <person name="Chapman S.B."/>
            <person name="Dewar J."/>
            <person name="Goldberg J."/>
            <person name="Griggs A."/>
            <person name="Gujja S."/>
            <person name="Hansen M."/>
            <person name="Howarth C."/>
            <person name="Imamovic A."/>
            <person name="Larimer J."/>
            <person name="McCowan C."/>
            <person name="Murphy C."/>
            <person name="Pearson M."/>
            <person name="Priest M."/>
            <person name="Roberts A."/>
            <person name="Saif S."/>
            <person name="Shea T."/>
            <person name="Sykes S."/>
            <person name="Wortman J."/>
            <person name="Nusbaum C."/>
            <person name="Birren B."/>
        </authorList>
    </citation>
    <scope>NUCLEOTIDE SEQUENCE [LARGE SCALE GENOMIC DNA]</scope>
    <source>
        <strain evidence="2 3">CIP 110306</strain>
    </source>
</reference>
<name>A0A829HCF7_9GAMM</name>
<evidence type="ECO:0000256" key="1">
    <source>
        <dbReference type="SAM" id="SignalP"/>
    </source>
</evidence>
<gene>
    <name evidence="2" type="ORF">F957_03838</name>
</gene>
<keyword evidence="3" id="KW-1185">Reference proteome</keyword>
<accession>A0A829HCF7</accession>
<evidence type="ECO:0008006" key="4">
    <source>
        <dbReference type="Google" id="ProtNLM"/>
    </source>
</evidence>
<evidence type="ECO:0000313" key="3">
    <source>
        <dbReference type="Proteomes" id="UP000014523"/>
    </source>
</evidence>
<evidence type="ECO:0000313" key="2">
    <source>
        <dbReference type="EMBL" id="EPF71652.1"/>
    </source>
</evidence>
<dbReference type="EMBL" id="ATGG01000051">
    <property type="protein sequence ID" value="EPF71652.1"/>
    <property type="molecule type" value="Genomic_DNA"/>
</dbReference>
<protein>
    <recommendedName>
        <fullName evidence="4">Lipoprotein</fullName>
    </recommendedName>
</protein>
<proteinExistence type="predicted"/>
<dbReference type="AlphaFoldDB" id="A0A829HCF7"/>
<organism evidence="2 3">
    <name type="scientific">Acinetobacter gyllenbergii CIP 110306 = MTCC 11365</name>
    <dbReference type="NCBI Taxonomy" id="1217657"/>
    <lineage>
        <taxon>Bacteria</taxon>
        <taxon>Pseudomonadati</taxon>
        <taxon>Pseudomonadota</taxon>
        <taxon>Gammaproteobacteria</taxon>
        <taxon>Moraxellales</taxon>
        <taxon>Moraxellaceae</taxon>
        <taxon>Acinetobacter</taxon>
    </lineage>
</organism>
<dbReference type="Proteomes" id="UP000014523">
    <property type="component" value="Unassembled WGS sequence"/>
</dbReference>
<dbReference type="RefSeq" id="WP_016660641.1">
    <property type="nucleotide sequence ID" value="NZ_ASQH01000021.1"/>
</dbReference>
<comment type="caution">
    <text evidence="2">The sequence shown here is derived from an EMBL/GenBank/DDBJ whole genome shotgun (WGS) entry which is preliminary data.</text>
</comment>
<keyword evidence="1" id="KW-0732">Signal</keyword>
<dbReference type="PROSITE" id="PS51257">
    <property type="entry name" value="PROKAR_LIPOPROTEIN"/>
    <property type="match status" value="1"/>
</dbReference>
<feature type="signal peptide" evidence="1">
    <location>
        <begin position="1"/>
        <end position="24"/>
    </location>
</feature>
<feature type="chain" id="PRO_5033048822" description="Lipoprotein" evidence="1">
    <location>
        <begin position="25"/>
        <end position="147"/>
    </location>
</feature>